<comment type="caution">
    <text evidence="1">The sequence shown here is derived from an EMBL/GenBank/DDBJ whole genome shotgun (WGS) entry which is preliminary data.</text>
</comment>
<protein>
    <recommendedName>
        <fullName evidence="3">Pentacotripeptide-repeat region of PRORP domain-containing protein</fullName>
    </recommendedName>
</protein>
<dbReference type="Pfam" id="PF08579">
    <property type="entry name" value="RPM2"/>
    <property type="match status" value="1"/>
</dbReference>
<dbReference type="PANTHER" id="PTHR47938">
    <property type="entry name" value="RESPIRATORY COMPLEX I CHAPERONE (CIA84), PUTATIVE (AFU_ORTHOLOGUE AFUA_2G06020)-RELATED"/>
    <property type="match status" value="1"/>
</dbReference>
<dbReference type="InterPro" id="IPR013888">
    <property type="entry name" value="RNase_P_Rpm2_mt"/>
</dbReference>
<evidence type="ECO:0000313" key="2">
    <source>
        <dbReference type="Proteomes" id="UP000307173"/>
    </source>
</evidence>
<organism evidence="1 2">
    <name type="scientific">Pichia inconspicua</name>
    <dbReference type="NCBI Taxonomy" id="52247"/>
    <lineage>
        <taxon>Eukaryota</taxon>
        <taxon>Fungi</taxon>
        <taxon>Dikarya</taxon>
        <taxon>Ascomycota</taxon>
        <taxon>Saccharomycotina</taxon>
        <taxon>Pichiomycetes</taxon>
        <taxon>Pichiales</taxon>
        <taxon>Pichiaceae</taxon>
        <taxon>Pichia</taxon>
    </lineage>
</organism>
<dbReference type="Proteomes" id="UP000307173">
    <property type="component" value="Unassembled WGS sequence"/>
</dbReference>
<proteinExistence type="predicted"/>
<dbReference type="GO" id="GO:0140053">
    <property type="term" value="P:mitochondrial gene expression"/>
    <property type="evidence" value="ECO:0007669"/>
    <property type="project" value="TreeGrafter"/>
</dbReference>
<dbReference type="GO" id="GO:0005739">
    <property type="term" value="C:mitochondrion"/>
    <property type="evidence" value="ECO:0007669"/>
    <property type="project" value="TreeGrafter"/>
</dbReference>
<sequence length="697" mass="80925">MRPLRNINTKHAASHAFSFSRSSSSATSTQPQFFSPSYLSPKDLVRLNEVGFKNTSSSSNKNSSNRSIFKYVAPALSVTRNYTIFDHDDSNHLSNSNENVLNLENSLHHFLKNNNRSFTVKINNKNNHINISVDKINANYTILNIRRANSSNIKQVTIPSNSIRNYSTDEKSLVDDLKKLKINNLPTEKEIDYNDPIQVQNLLVDQFNSQGKFNEILPLYNRMRNNQLIPDLNLYNKILNSIQFRKTDENLETKLSHLLNIYSDMLSNNIKPSLETYNIVINQLINGSLNSYNLQNYKNGYDFFKIAFELFLINQKNNRSFSSNLNINILTCLNLFKIKDLITVDELLSIMESNIDNNDKLTFYLKLIKFASILGDTTSIEKIYNDKIKSLNSIDNHNLIYQSLIEAYNISNNLNKSSLLLDSIINNFADKDSNDSQKIMSNYLSIYIKSLSIVNPYIAIKMLYKFNNINWLPDYSIDSMILLSNEFLKVNDLSNAIKIWDLIIMRKDLNNLNNLPIDDYSIYISNYINTLTNSILITNDKNLIIKITRELLTFNNLKINNENLINLIYYIKSIDNNLTINLILNQGYKRLIDKQSINNYISLIVDLLNENQLQLLFNSKFFKRVIEEFRLLNDNIYGILKIFNSNLPFDKLKLKYYSKVLDYEFNDHDNVYVTLPKEVQNFKTYIQKYLASDASPN</sequence>
<dbReference type="OrthoDB" id="185373at2759"/>
<dbReference type="AlphaFoldDB" id="A0A4T0WX46"/>
<reference evidence="1 2" key="1">
    <citation type="journal article" date="2019" name="Front. Genet.">
        <title>Whole-Genome Sequencing of the Opportunistic Yeast Pathogen Candida inconspicua Uncovers Its Hybrid Origin.</title>
        <authorList>
            <person name="Mixao V."/>
            <person name="Hansen A.P."/>
            <person name="Saus E."/>
            <person name="Boekhout T."/>
            <person name="Lass-Florl C."/>
            <person name="Gabaldon T."/>
        </authorList>
    </citation>
    <scope>NUCLEOTIDE SEQUENCE [LARGE SCALE GENOMIC DNA]</scope>
    <source>
        <strain evidence="1 2">CBS 180</strain>
    </source>
</reference>
<dbReference type="PANTHER" id="PTHR47938:SF35">
    <property type="entry name" value="PENTATRICOPEPTIDE REPEAT-CONTAINING PROTEIN 4, MITOCHONDRIAL-RELATED"/>
    <property type="match status" value="1"/>
</dbReference>
<dbReference type="EMBL" id="SELW01000643">
    <property type="protein sequence ID" value="TID16281.1"/>
    <property type="molecule type" value="Genomic_DNA"/>
</dbReference>
<keyword evidence="2" id="KW-1185">Reference proteome</keyword>
<evidence type="ECO:0000313" key="1">
    <source>
        <dbReference type="EMBL" id="TID16281.1"/>
    </source>
</evidence>
<evidence type="ECO:0008006" key="3">
    <source>
        <dbReference type="Google" id="ProtNLM"/>
    </source>
</evidence>
<dbReference type="Gene3D" id="1.25.40.10">
    <property type="entry name" value="Tetratricopeptide repeat domain"/>
    <property type="match status" value="1"/>
</dbReference>
<dbReference type="STRING" id="52247.A0A4T0WX46"/>
<name>A0A4T0WX46_9ASCO</name>
<accession>A0A4T0WX46</accession>
<gene>
    <name evidence="1" type="ORF">CANINC_004183</name>
</gene>
<dbReference type="GO" id="GO:0003729">
    <property type="term" value="F:mRNA binding"/>
    <property type="evidence" value="ECO:0007669"/>
    <property type="project" value="TreeGrafter"/>
</dbReference>
<dbReference type="InterPro" id="IPR011990">
    <property type="entry name" value="TPR-like_helical_dom_sf"/>
</dbReference>